<gene>
    <name evidence="1" type="ORF">ACGTZG_13785</name>
</gene>
<evidence type="ECO:0000313" key="2">
    <source>
        <dbReference type="Proteomes" id="UP001605989"/>
    </source>
</evidence>
<dbReference type="EMBL" id="JBIEKR010000017">
    <property type="protein sequence ID" value="MFG6274253.1"/>
    <property type="molecule type" value="Genomic_DNA"/>
</dbReference>
<sequence>MMHDELPYVPLDVVAYLEAIYTPDFFLEADSENNDERMGYMKGATEVIDVLRSLAERND</sequence>
<comment type="caution">
    <text evidence="1">The sequence shown here is derived from an EMBL/GenBank/DDBJ whole genome shotgun (WGS) entry which is preliminary data.</text>
</comment>
<proteinExistence type="predicted"/>
<dbReference type="RefSeq" id="WP_113855686.1">
    <property type="nucleotide sequence ID" value="NZ_CP011940.1"/>
</dbReference>
<dbReference type="Proteomes" id="UP001605989">
    <property type="component" value="Unassembled WGS sequence"/>
</dbReference>
<evidence type="ECO:0000313" key="1">
    <source>
        <dbReference type="EMBL" id="MFG6274253.1"/>
    </source>
</evidence>
<name>A0ABW7DSD6_9FIRM</name>
<accession>A0ABW7DSD6</accession>
<keyword evidence="2" id="KW-1185">Reference proteome</keyword>
<reference evidence="1 2" key="1">
    <citation type="submission" date="2024-10" db="EMBL/GenBank/DDBJ databases">
        <authorList>
            <person name="Sang B.-I."/>
            <person name="Prabhaharan D."/>
        </authorList>
    </citation>
    <scope>NUCLEOTIDE SEQUENCE [LARGE SCALE GENOMIC DNA]</scope>
    <source>
        <strain evidence="1 2">MH</strain>
    </source>
</reference>
<organism evidence="1 2">
    <name type="scientific">Megasphaera hexanoica</name>
    <dbReference type="NCBI Taxonomy" id="1675036"/>
    <lineage>
        <taxon>Bacteria</taxon>
        <taxon>Bacillati</taxon>
        <taxon>Bacillota</taxon>
        <taxon>Negativicutes</taxon>
        <taxon>Veillonellales</taxon>
        <taxon>Veillonellaceae</taxon>
        <taxon>Megasphaera</taxon>
    </lineage>
</organism>
<protein>
    <submittedName>
        <fullName evidence="1">Uncharacterized protein</fullName>
    </submittedName>
</protein>